<evidence type="ECO:0000256" key="6">
    <source>
        <dbReference type="HAMAP-Rule" id="MF_01109"/>
    </source>
</evidence>
<dbReference type="InterPro" id="IPR006131">
    <property type="entry name" value="Asp_carbamoyltransf_Asp/Orn-bd"/>
</dbReference>
<proteinExistence type="inferred from homology"/>
<feature type="binding site" evidence="6">
    <location>
        <position position="79"/>
    </location>
    <ligand>
        <name>carbamoyl phosphate</name>
        <dbReference type="ChEBI" id="CHEBI:58228"/>
    </ligand>
</feature>
<gene>
    <name evidence="9" type="ORF">EDC27_1966</name>
</gene>
<dbReference type="AlphaFoldDB" id="A0A3N1UM27"/>
<dbReference type="InterPro" id="IPR024904">
    <property type="entry name" value="OTCase_ArgI"/>
</dbReference>
<dbReference type="GO" id="GO:0042450">
    <property type="term" value="P:L-arginine biosynthetic process via ornithine"/>
    <property type="evidence" value="ECO:0007669"/>
    <property type="project" value="UniProtKB-UniRule"/>
</dbReference>
<dbReference type="PANTHER" id="PTHR45753:SF3">
    <property type="entry name" value="ORNITHINE TRANSCARBAMYLASE, MITOCHONDRIAL"/>
    <property type="match status" value="1"/>
</dbReference>
<feature type="binding site" evidence="6">
    <location>
        <begin position="52"/>
        <end position="55"/>
    </location>
    <ligand>
        <name>carbamoyl phosphate</name>
        <dbReference type="ChEBI" id="CHEBI:58228"/>
    </ligand>
</feature>
<comment type="catalytic activity">
    <reaction evidence="5 6">
        <text>carbamoyl phosphate + L-ornithine = L-citrulline + phosphate + H(+)</text>
        <dbReference type="Rhea" id="RHEA:19513"/>
        <dbReference type="ChEBI" id="CHEBI:15378"/>
        <dbReference type="ChEBI" id="CHEBI:43474"/>
        <dbReference type="ChEBI" id="CHEBI:46911"/>
        <dbReference type="ChEBI" id="CHEBI:57743"/>
        <dbReference type="ChEBI" id="CHEBI:58228"/>
        <dbReference type="EC" id="2.1.3.3"/>
    </reaction>
</comment>
<dbReference type="RefSeq" id="WP_123290428.1">
    <property type="nucleotide sequence ID" value="NZ_RJVA01000012.1"/>
</dbReference>
<comment type="similarity">
    <text evidence="2 6">Belongs to the aspartate/ornithine carbamoyltransferase superfamily. OTCase family.</text>
</comment>
<dbReference type="EC" id="2.1.3.3" evidence="3 6"/>
<dbReference type="InterPro" id="IPR006130">
    <property type="entry name" value="Asp/Orn_carbamoylTrfase"/>
</dbReference>
<evidence type="ECO:0000256" key="5">
    <source>
        <dbReference type="ARBA" id="ARBA00048772"/>
    </source>
</evidence>
<reference evidence="9 10" key="1">
    <citation type="submission" date="2018-11" db="EMBL/GenBank/DDBJ databases">
        <title>Genomic Encyclopedia of Type Strains, Phase IV (KMG-IV): sequencing the most valuable type-strain genomes for metagenomic binning, comparative biology and taxonomic classification.</title>
        <authorList>
            <person name="Goeker M."/>
        </authorList>
    </citation>
    <scope>NUCLEOTIDE SEQUENCE [LARGE SCALE GENOMIC DNA]</scope>
    <source>
        <strain evidence="9 10">DSM 22027</strain>
    </source>
</reference>
<dbReference type="SUPFAM" id="SSF53671">
    <property type="entry name" value="Aspartate/ornithine carbamoyltransferase"/>
    <property type="match status" value="1"/>
</dbReference>
<comment type="subcellular location">
    <subcellularLocation>
        <location evidence="6">Cytoplasm</location>
    </subcellularLocation>
</comment>
<dbReference type="PRINTS" id="PR00102">
    <property type="entry name" value="OTCASE"/>
</dbReference>
<feature type="domain" description="Aspartate/ornithine carbamoyltransferase Asp/Orn-binding" evidence="7">
    <location>
        <begin position="150"/>
        <end position="301"/>
    </location>
</feature>
<evidence type="ECO:0000259" key="8">
    <source>
        <dbReference type="Pfam" id="PF02729"/>
    </source>
</evidence>
<keyword evidence="6" id="KW-0963">Cytoplasm</keyword>
<organism evidence="9 10">
    <name type="scientific">Desulfosoma caldarium</name>
    <dbReference type="NCBI Taxonomy" id="610254"/>
    <lineage>
        <taxon>Bacteria</taxon>
        <taxon>Pseudomonadati</taxon>
        <taxon>Thermodesulfobacteriota</taxon>
        <taxon>Syntrophobacteria</taxon>
        <taxon>Syntrophobacterales</taxon>
        <taxon>Syntrophobacteraceae</taxon>
        <taxon>Desulfosoma</taxon>
    </lineage>
</organism>
<dbReference type="PANTHER" id="PTHR45753">
    <property type="entry name" value="ORNITHINE CARBAMOYLTRANSFERASE, MITOCHONDRIAL"/>
    <property type="match status" value="1"/>
</dbReference>
<dbReference type="PROSITE" id="PS00097">
    <property type="entry name" value="CARBAMOYLTRANSFERASE"/>
    <property type="match status" value="1"/>
</dbReference>
<feature type="binding site" evidence="6">
    <location>
        <position position="161"/>
    </location>
    <ligand>
        <name>L-ornithine</name>
        <dbReference type="ChEBI" id="CHEBI:46911"/>
    </ligand>
</feature>
<keyword evidence="10" id="KW-1185">Reference proteome</keyword>
<feature type="binding site" evidence="6">
    <location>
        <begin position="130"/>
        <end position="133"/>
    </location>
    <ligand>
        <name>carbamoyl phosphate</name>
        <dbReference type="ChEBI" id="CHEBI:58228"/>
    </ligand>
</feature>
<dbReference type="GO" id="GO:0004585">
    <property type="term" value="F:ornithine carbamoyltransferase activity"/>
    <property type="evidence" value="ECO:0007669"/>
    <property type="project" value="UniProtKB-UniRule"/>
</dbReference>
<comment type="caution">
    <text evidence="9">The sequence shown here is derived from an EMBL/GenBank/DDBJ whole genome shotgun (WGS) entry which is preliminary data.</text>
</comment>
<feature type="binding site" evidence="6">
    <location>
        <position position="222"/>
    </location>
    <ligand>
        <name>L-ornithine</name>
        <dbReference type="ChEBI" id="CHEBI:46911"/>
    </ligand>
</feature>
<dbReference type="GO" id="GO:0019240">
    <property type="term" value="P:citrulline biosynthetic process"/>
    <property type="evidence" value="ECO:0007669"/>
    <property type="project" value="TreeGrafter"/>
</dbReference>
<evidence type="ECO:0000313" key="10">
    <source>
        <dbReference type="Proteomes" id="UP000276223"/>
    </source>
</evidence>
<comment type="pathway">
    <text evidence="1">Amino-acid biosynthesis; L-arginine biosynthesis; L-arginine from L-ornithine and carbamoyl phosphate: step 1/3.</text>
</comment>
<keyword evidence="4 6" id="KW-0808">Transferase</keyword>
<name>A0A3N1UM27_9BACT</name>
<dbReference type="FunFam" id="3.40.50.1370:FF:000008">
    <property type="entry name" value="Ornithine carbamoyltransferase"/>
    <property type="match status" value="1"/>
</dbReference>
<evidence type="ECO:0000256" key="2">
    <source>
        <dbReference type="ARBA" id="ARBA00007805"/>
    </source>
</evidence>
<evidence type="ECO:0000259" key="7">
    <source>
        <dbReference type="Pfam" id="PF00185"/>
    </source>
</evidence>
<dbReference type="Pfam" id="PF02729">
    <property type="entry name" value="OTCace_N"/>
    <property type="match status" value="1"/>
</dbReference>
<dbReference type="InterPro" id="IPR006132">
    <property type="entry name" value="Asp/Orn_carbamoyltranf_P-bd"/>
</dbReference>
<feature type="binding site" evidence="6">
    <location>
        <begin position="262"/>
        <end position="263"/>
    </location>
    <ligand>
        <name>carbamoyl phosphate</name>
        <dbReference type="ChEBI" id="CHEBI:58228"/>
    </ligand>
</feature>
<feature type="binding site" evidence="6">
    <location>
        <position position="290"/>
    </location>
    <ligand>
        <name>carbamoyl phosphate</name>
        <dbReference type="ChEBI" id="CHEBI:58228"/>
    </ligand>
</feature>
<dbReference type="PRINTS" id="PR00100">
    <property type="entry name" value="AOTCASE"/>
</dbReference>
<feature type="binding site" evidence="6">
    <location>
        <begin position="226"/>
        <end position="227"/>
    </location>
    <ligand>
        <name>L-ornithine</name>
        <dbReference type="ChEBI" id="CHEBI:46911"/>
    </ligand>
</feature>
<dbReference type="OrthoDB" id="9802587at2"/>
<dbReference type="Gene3D" id="3.40.50.1370">
    <property type="entry name" value="Aspartate/ornithine carbamoyltransferase"/>
    <property type="match status" value="2"/>
</dbReference>
<dbReference type="Pfam" id="PF00185">
    <property type="entry name" value="OTCace"/>
    <property type="match status" value="1"/>
</dbReference>
<dbReference type="NCBIfam" id="TIGR00658">
    <property type="entry name" value="orni_carb_tr"/>
    <property type="match status" value="1"/>
</dbReference>
<dbReference type="GO" id="GO:0005737">
    <property type="term" value="C:cytoplasm"/>
    <property type="evidence" value="ECO:0007669"/>
    <property type="project" value="UniProtKB-SubCell"/>
</dbReference>
<evidence type="ECO:0000256" key="3">
    <source>
        <dbReference type="ARBA" id="ARBA00013007"/>
    </source>
</evidence>
<dbReference type="Proteomes" id="UP000276223">
    <property type="component" value="Unassembled WGS sequence"/>
</dbReference>
<feature type="domain" description="Aspartate/ornithine carbamoyltransferase carbamoyl-P binding" evidence="8">
    <location>
        <begin position="3"/>
        <end position="143"/>
    </location>
</feature>
<accession>A0A3N1UM27</accession>
<evidence type="ECO:0000313" key="9">
    <source>
        <dbReference type="EMBL" id="ROQ92264.1"/>
    </source>
</evidence>
<dbReference type="NCBIfam" id="NF001986">
    <property type="entry name" value="PRK00779.1"/>
    <property type="match status" value="1"/>
</dbReference>
<dbReference type="EMBL" id="RJVA01000012">
    <property type="protein sequence ID" value="ROQ92264.1"/>
    <property type="molecule type" value="Genomic_DNA"/>
</dbReference>
<dbReference type="InterPro" id="IPR002292">
    <property type="entry name" value="Orn/put_carbamltrans"/>
</dbReference>
<dbReference type="GO" id="GO:0016597">
    <property type="term" value="F:amino acid binding"/>
    <property type="evidence" value="ECO:0007669"/>
    <property type="project" value="InterPro"/>
</dbReference>
<evidence type="ECO:0000256" key="4">
    <source>
        <dbReference type="ARBA" id="ARBA00022679"/>
    </source>
</evidence>
<dbReference type="InterPro" id="IPR036901">
    <property type="entry name" value="Asp/Orn_carbamoylTrfase_sf"/>
</dbReference>
<protein>
    <recommendedName>
        <fullName evidence="3 6">Ornithine carbamoyltransferase</fullName>
        <shortName evidence="6">OTCase</shortName>
        <ecNumber evidence="3 6">2.1.3.3</ecNumber>
    </recommendedName>
</protein>
<sequence length="304" mass="34389">MKRDFLSLWDVTREEIFFLIDQALQLKRDWLQGTVKPLLRQKTLGLLFTKPSTRTRVSFEGAMHRLGGSCTFLSVQDTQLARSEPLTDTARVLSRYIDALVVRTYDHQDVVTLAQYASIPVINGLTDLCHPCQVLSDLMTVMEKKKRLDNVVVAWIGDGNNMAHSWINASARLGFRLNISCPDGYWPSAWVLERARQEGIADIGLYEDPVEAVKDAVVINTDVWASMGQEHEAEKRRKAFWPFQLNARLLAKAPKEAIVLHCLPAHRGEEITEDVLEGPQSVVFDQAENRLHAQAALLQWLLSS</sequence>
<dbReference type="HAMAP" id="MF_01109">
    <property type="entry name" value="OTCase"/>
    <property type="match status" value="1"/>
</dbReference>
<feature type="binding site" evidence="6">
    <location>
        <position position="103"/>
    </location>
    <ligand>
        <name>carbamoyl phosphate</name>
        <dbReference type="ChEBI" id="CHEBI:58228"/>
    </ligand>
</feature>
<evidence type="ECO:0000256" key="1">
    <source>
        <dbReference type="ARBA" id="ARBA00004975"/>
    </source>
</evidence>